<keyword evidence="2" id="KW-0472">Membrane</keyword>
<keyword evidence="4" id="KW-1185">Reference proteome</keyword>
<gene>
    <name evidence="3" type="ORF">GCM10007377_12230</name>
</gene>
<feature type="region of interest" description="Disordered" evidence="1">
    <location>
        <begin position="1"/>
        <end position="46"/>
    </location>
</feature>
<protein>
    <recommendedName>
        <fullName evidence="5">Colicin transporter</fullName>
    </recommendedName>
</protein>
<accession>A0A8J3AKY6</accession>
<comment type="caution">
    <text evidence="3">The sequence shown here is derived from an EMBL/GenBank/DDBJ whole genome shotgun (WGS) entry which is preliminary data.</text>
</comment>
<name>A0A8J3AKY6_9BIFI</name>
<proteinExistence type="predicted"/>
<dbReference type="RefSeq" id="WP_188355395.1">
    <property type="nucleotide sequence ID" value="NZ_BMDH01000003.1"/>
</dbReference>
<reference evidence="3" key="2">
    <citation type="submission" date="2020-09" db="EMBL/GenBank/DDBJ databases">
        <authorList>
            <person name="Sun Q."/>
            <person name="Sedlacek I."/>
        </authorList>
    </citation>
    <scope>NUCLEOTIDE SEQUENCE</scope>
    <source>
        <strain evidence="3">CCM 8606</strain>
    </source>
</reference>
<dbReference type="EMBL" id="BMDH01000003">
    <property type="protein sequence ID" value="GGI14700.1"/>
    <property type="molecule type" value="Genomic_DNA"/>
</dbReference>
<keyword evidence="2" id="KW-0812">Transmembrane</keyword>
<organism evidence="3 4">
    <name type="scientific">Galliscardovia ingluviei</name>
    <dbReference type="NCBI Taxonomy" id="1769422"/>
    <lineage>
        <taxon>Bacteria</taxon>
        <taxon>Bacillati</taxon>
        <taxon>Actinomycetota</taxon>
        <taxon>Actinomycetes</taxon>
        <taxon>Bifidobacteriales</taxon>
        <taxon>Bifidobacteriaceae</taxon>
        <taxon>Galliscardovia</taxon>
    </lineage>
</organism>
<feature type="compositionally biased region" description="Polar residues" evidence="1">
    <location>
        <begin position="1"/>
        <end position="24"/>
    </location>
</feature>
<feature type="compositionally biased region" description="Low complexity" evidence="1">
    <location>
        <begin position="25"/>
        <end position="43"/>
    </location>
</feature>
<feature type="transmembrane region" description="Helical" evidence="2">
    <location>
        <begin position="54"/>
        <end position="74"/>
    </location>
</feature>
<evidence type="ECO:0000313" key="4">
    <source>
        <dbReference type="Proteomes" id="UP000619536"/>
    </source>
</evidence>
<evidence type="ECO:0000256" key="2">
    <source>
        <dbReference type="SAM" id="Phobius"/>
    </source>
</evidence>
<feature type="compositionally biased region" description="Basic and acidic residues" evidence="1">
    <location>
        <begin position="260"/>
        <end position="279"/>
    </location>
</feature>
<feature type="compositionally biased region" description="Gly residues" evidence="1">
    <location>
        <begin position="329"/>
        <end position="342"/>
    </location>
</feature>
<keyword evidence="2" id="KW-1133">Transmembrane helix</keyword>
<evidence type="ECO:0008006" key="5">
    <source>
        <dbReference type="Google" id="ProtNLM"/>
    </source>
</evidence>
<feature type="region of interest" description="Disordered" evidence="1">
    <location>
        <begin position="260"/>
        <end position="357"/>
    </location>
</feature>
<feature type="compositionally biased region" description="Low complexity" evidence="1">
    <location>
        <begin position="280"/>
        <end position="300"/>
    </location>
</feature>
<reference evidence="3" key="1">
    <citation type="journal article" date="2014" name="Int. J. Syst. Evol. Microbiol.">
        <title>Complete genome sequence of Corynebacterium casei LMG S-19264T (=DSM 44701T), isolated from a smear-ripened cheese.</title>
        <authorList>
            <consortium name="US DOE Joint Genome Institute (JGI-PGF)"/>
            <person name="Walter F."/>
            <person name="Albersmeier A."/>
            <person name="Kalinowski J."/>
            <person name="Ruckert C."/>
        </authorList>
    </citation>
    <scope>NUCLEOTIDE SEQUENCE</scope>
    <source>
        <strain evidence="3">CCM 8606</strain>
    </source>
</reference>
<evidence type="ECO:0000313" key="3">
    <source>
        <dbReference type="EMBL" id="GGI14700.1"/>
    </source>
</evidence>
<evidence type="ECO:0000256" key="1">
    <source>
        <dbReference type="SAM" id="MobiDB-lite"/>
    </source>
</evidence>
<sequence length="357" mass="37535">MEEHAATTQVNEGTASHAATTQVNESTASHEATTAQEQTTDTTPVPSAQGKCTLIIAISIIIALLAAVGVYAGVTVHENHARESAYSQAQKVDKQLVKSVNTATPLAKLDKRKVADAKVLTELQRALDDAKANLGVSQQDVNQALLWQALSAKQAYAQDADTASQLRDKLDKAIKKVNASVEAKQLADAKQALTDRVNAAQQSLTDSDGKVADNATRDQLQAAIDNANKLLANKQATVKQLQEEPAKLDNAINTVNQSVEAKRQADEEAARKAAEEEAARQAAAAAQAQQTYSTPRNYSYNGGGYSRGGYTAPRNSGGGNYSAPQPQSSGGGFGGFIGGGEGVKPDGSWQPGHVIHH</sequence>
<dbReference type="Proteomes" id="UP000619536">
    <property type="component" value="Unassembled WGS sequence"/>
</dbReference>
<dbReference type="AlphaFoldDB" id="A0A8J3AKY6"/>